<proteinExistence type="predicted"/>
<feature type="region of interest" description="Disordered" evidence="1">
    <location>
        <begin position="57"/>
        <end position="99"/>
    </location>
</feature>
<dbReference type="AlphaFoldDB" id="A0AAV4AVR2"/>
<dbReference type="Proteomes" id="UP000735302">
    <property type="component" value="Unassembled WGS sequence"/>
</dbReference>
<comment type="caution">
    <text evidence="2">The sequence shown here is derived from an EMBL/GenBank/DDBJ whole genome shotgun (WGS) entry which is preliminary data.</text>
</comment>
<evidence type="ECO:0000256" key="1">
    <source>
        <dbReference type="SAM" id="MobiDB-lite"/>
    </source>
</evidence>
<dbReference type="EMBL" id="BLXT01004298">
    <property type="protein sequence ID" value="GFO11438.1"/>
    <property type="molecule type" value="Genomic_DNA"/>
</dbReference>
<evidence type="ECO:0000313" key="2">
    <source>
        <dbReference type="EMBL" id="GFO11438.1"/>
    </source>
</evidence>
<protein>
    <submittedName>
        <fullName evidence="2">Uncharacterized protein</fullName>
    </submittedName>
</protein>
<gene>
    <name evidence="2" type="ORF">PoB_003794300</name>
</gene>
<accession>A0AAV4AVR2</accession>
<evidence type="ECO:0000313" key="3">
    <source>
        <dbReference type="Proteomes" id="UP000735302"/>
    </source>
</evidence>
<reference evidence="2 3" key="1">
    <citation type="journal article" date="2021" name="Elife">
        <title>Chloroplast acquisition without the gene transfer in kleptoplastic sea slugs, Plakobranchus ocellatus.</title>
        <authorList>
            <person name="Maeda T."/>
            <person name="Takahashi S."/>
            <person name="Yoshida T."/>
            <person name="Shimamura S."/>
            <person name="Takaki Y."/>
            <person name="Nagai Y."/>
            <person name="Toyoda A."/>
            <person name="Suzuki Y."/>
            <person name="Arimoto A."/>
            <person name="Ishii H."/>
            <person name="Satoh N."/>
            <person name="Nishiyama T."/>
            <person name="Hasebe M."/>
            <person name="Maruyama T."/>
            <person name="Minagawa J."/>
            <person name="Obokata J."/>
            <person name="Shigenobu S."/>
        </authorList>
    </citation>
    <scope>NUCLEOTIDE SEQUENCE [LARGE SCALE GENOMIC DNA]</scope>
</reference>
<organism evidence="2 3">
    <name type="scientific">Plakobranchus ocellatus</name>
    <dbReference type="NCBI Taxonomy" id="259542"/>
    <lineage>
        <taxon>Eukaryota</taxon>
        <taxon>Metazoa</taxon>
        <taxon>Spiralia</taxon>
        <taxon>Lophotrochozoa</taxon>
        <taxon>Mollusca</taxon>
        <taxon>Gastropoda</taxon>
        <taxon>Heterobranchia</taxon>
        <taxon>Euthyneura</taxon>
        <taxon>Panpulmonata</taxon>
        <taxon>Sacoglossa</taxon>
        <taxon>Placobranchoidea</taxon>
        <taxon>Plakobranchidae</taxon>
        <taxon>Plakobranchus</taxon>
    </lineage>
</organism>
<sequence>MFVKRKALESASEFRMSRAIRNPTLSSLMIEPSLGPTLVCAGCMYIACLQHGDIRLSGPPSDQIASGGSRARNRMVSAGPRADSLSTVPPKPPLQKTTS</sequence>
<keyword evidence="3" id="KW-1185">Reference proteome</keyword>
<name>A0AAV4AVR2_9GAST</name>